<dbReference type="GeneID" id="70243956"/>
<dbReference type="EMBL" id="JAJTJA010000003">
    <property type="protein sequence ID" value="KAH8701502.1"/>
    <property type="molecule type" value="Genomic_DNA"/>
</dbReference>
<organism evidence="2 3">
    <name type="scientific">Talaromyces proteolyticus</name>
    <dbReference type="NCBI Taxonomy" id="1131652"/>
    <lineage>
        <taxon>Eukaryota</taxon>
        <taxon>Fungi</taxon>
        <taxon>Dikarya</taxon>
        <taxon>Ascomycota</taxon>
        <taxon>Pezizomycotina</taxon>
        <taxon>Eurotiomycetes</taxon>
        <taxon>Eurotiomycetidae</taxon>
        <taxon>Eurotiales</taxon>
        <taxon>Trichocomaceae</taxon>
        <taxon>Talaromyces</taxon>
        <taxon>Talaromyces sect. Bacilispori</taxon>
    </lineage>
</organism>
<dbReference type="PANTHER" id="PTHR40617">
    <property type="entry name" value="TERPENE CYCLASE ASQC"/>
    <property type="match status" value="1"/>
</dbReference>
<feature type="chain" id="PRO_5042007676" description="AttH domain-containing protein" evidence="1">
    <location>
        <begin position="22"/>
        <end position="356"/>
    </location>
</feature>
<keyword evidence="1" id="KW-0732">Signal</keyword>
<protein>
    <recommendedName>
        <fullName evidence="4">AttH domain-containing protein</fullName>
    </recommendedName>
</protein>
<evidence type="ECO:0008006" key="4">
    <source>
        <dbReference type="Google" id="ProtNLM"/>
    </source>
</evidence>
<dbReference type="Gene3D" id="2.40.370.10">
    <property type="entry name" value="AttH-like domain"/>
    <property type="match status" value="1"/>
</dbReference>
<evidence type="ECO:0000256" key="1">
    <source>
        <dbReference type="SAM" id="SignalP"/>
    </source>
</evidence>
<name>A0AAD4KUL1_9EURO</name>
<accession>A0AAD4KUL1</accession>
<sequence>MILHILIVTIAVICLSAPSAAFLRTAPDISPFEYNYTRLGGGPNASAIVKWNVTNTIKSYWVAHWLHADNCHDYVIVSTMANAGSELLSGISLLDVQTGYNFGTQVKTPGQLSTTVLDGDSGLLHFSASTADQASELFAVSTFKEIPYKLHYTPKGPYLYQAGSGSYVWGTGYAYAFDAPETWVTGTLTINNTIVNIVPNESAAWFDMQWGPSYAPGGWHAFVFLLDNGVKVAIMVTNPTNIYSQNSIATILYPDGNHQVFAVDPELHAAKPWVSSTSNITYYSYYQLNIPGKGITLDVNLPWEAGETALDSNPTPANTIADSFAYYNGTFDGTIVRGYGIAEQRVSADGSLFGSK</sequence>
<dbReference type="Proteomes" id="UP001201262">
    <property type="component" value="Unassembled WGS sequence"/>
</dbReference>
<evidence type="ECO:0000313" key="2">
    <source>
        <dbReference type="EMBL" id="KAH8701502.1"/>
    </source>
</evidence>
<gene>
    <name evidence="2" type="ORF">BGW36DRAFT_355661</name>
</gene>
<feature type="signal peptide" evidence="1">
    <location>
        <begin position="1"/>
        <end position="21"/>
    </location>
</feature>
<dbReference type="SUPFAM" id="SSF159245">
    <property type="entry name" value="AttH-like"/>
    <property type="match status" value="1"/>
</dbReference>
<dbReference type="InterPro" id="IPR053112">
    <property type="entry name" value="Fungal_Dehydratase/Hydratase"/>
</dbReference>
<dbReference type="AlphaFoldDB" id="A0AAD4KUL1"/>
<dbReference type="InterPro" id="IPR023374">
    <property type="entry name" value="AttH-like_dom_sf"/>
</dbReference>
<dbReference type="RefSeq" id="XP_046074878.1">
    <property type="nucleotide sequence ID" value="XM_046213669.1"/>
</dbReference>
<evidence type="ECO:0000313" key="3">
    <source>
        <dbReference type="Proteomes" id="UP001201262"/>
    </source>
</evidence>
<proteinExistence type="predicted"/>
<keyword evidence="3" id="KW-1185">Reference proteome</keyword>
<dbReference type="PANTHER" id="PTHR40617:SF1">
    <property type="entry name" value="ATTH DOMAIN-CONTAINING PROTEIN-RELATED"/>
    <property type="match status" value="1"/>
</dbReference>
<comment type="caution">
    <text evidence="2">The sequence shown here is derived from an EMBL/GenBank/DDBJ whole genome shotgun (WGS) entry which is preliminary data.</text>
</comment>
<reference evidence="2" key="1">
    <citation type="submission" date="2021-12" db="EMBL/GenBank/DDBJ databases">
        <title>Convergent genome expansion in fungi linked to evolution of root-endophyte symbiosis.</title>
        <authorList>
            <consortium name="DOE Joint Genome Institute"/>
            <person name="Ke Y.-H."/>
            <person name="Bonito G."/>
            <person name="Liao H.-L."/>
            <person name="Looney B."/>
            <person name="Rojas-Flechas A."/>
            <person name="Nash J."/>
            <person name="Hameed K."/>
            <person name="Schadt C."/>
            <person name="Martin F."/>
            <person name="Crous P.W."/>
            <person name="Miettinen O."/>
            <person name="Magnuson J.K."/>
            <person name="Labbe J."/>
            <person name="Jacobson D."/>
            <person name="Doktycz M.J."/>
            <person name="Veneault-Fourrey C."/>
            <person name="Kuo A."/>
            <person name="Mondo S."/>
            <person name="Calhoun S."/>
            <person name="Riley R."/>
            <person name="Ohm R."/>
            <person name="LaButti K."/>
            <person name="Andreopoulos B."/>
            <person name="Pangilinan J."/>
            <person name="Nolan M."/>
            <person name="Tritt A."/>
            <person name="Clum A."/>
            <person name="Lipzen A."/>
            <person name="Daum C."/>
            <person name="Barry K."/>
            <person name="Grigoriev I.V."/>
            <person name="Vilgalys R."/>
        </authorList>
    </citation>
    <scope>NUCLEOTIDE SEQUENCE</scope>
    <source>
        <strain evidence="2">PMI_201</strain>
    </source>
</reference>